<accession>A0AAJ7N5T7</accession>
<dbReference type="Gene3D" id="3.30.470.160">
    <property type="entry name" value="Inositol polyphosphate kinase"/>
    <property type="match status" value="1"/>
</dbReference>
<dbReference type="FunFam" id="3.30.470.160:FF:000001">
    <property type="entry name" value="Kinase"/>
    <property type="match status" value="1"/>
</dbReference>
<reference evidence="9" key="1">
    <citation type="submission" date="2025-08" db="UniProtKB">
        <authorList>
            <consortium name="RefSeq"/>
        </authorList>
    </citation>
    <scope>IDENTIFICATION</scope>
    <source>
        <tissue evidence="9">Whole body</tissue>
    </source>
</reference>
<dbReference type="PANTHER" id="PTHR12400">
    <property type="entry name" value="INOSITOL POLYPHOSPHATE KINASE"/>
    <property type="match status" value="1"/>
</dbReference>
<evidence type="ECO:0000256" key="6">
    <source>
        <dbReference type="RuleBase" id="RU363090"/>
    </source>
</evidence>
<dbReference type="GeneID" id="108624297"/>
<feature type="region of interest" description="Disordered" evidence="7">
    <location>
        <begin position="643"/>
        <end position="670"/>
    </location>
</feature>
<evidence type="ECO:0000256" key="4">
    <source>
        <dbReference type="ARBA" id="ARBA00022777"/>
    </source>
</evidence>
<feature type="compositionally biased region" description="Basic and acidic residues" evidence="7">
    <location>
        <begin position="254"/>
        <end position="266"/>
    </location>
</feature>
<evidence type="ECO:0000256" key="3">
    <source>
        <dbReference type="ARBA" id="ARBA00022741"/>
    </source>
</evidence>
<keyword evidence="2 6" id="KW-0808">Transferase</keyword>
<dbReference type="RefSeq" id="XP_017878979.1">
    <property type="nucleotide sequence ID" value="XM_018023490.2"/>
</dbReference>
<protein>
    <recommendedName>
        <fullName evidence="6">Kinase</fullName>
        <ecNumber evidence="6">2.7.-.-</ecNumber>
    </recommendedName>
</protein>
<dbReference type="InterPro" id="IPR038286">
    <property type="entry name" value="IPK_sf"/>
</dbReference>
<dbReference type="GO" id="GO:0032958">
    <property type="term" value="P:inositol phosphate biosynthetic process"/>
    <property type="evidence" value="ECO:0007669"/>
    <property type="project" value="InterPro"/>
</dbReference>
<dbReference type="GO" id="GO:0046854">
    <property type="term" value="P:phosphatidylinositol phosphate biosynthetic process"/>
    <property type="evidence" value="ECO:0007669"/>
    <property type="project" value="TreeGrafter"/>
</dbReference>
<evidence type="ECO:0000256" key="1">
    <source>
        <dbReference type="ARBA" id="ARBA00007374"/>
    </source>
</evidence>
<dbReference type="KEGG" id="ccal:108624297"/>
<dbReference type="CTD" id="32285"/>
<evidence type="ECO:0000313" key="9">
    <source>
        <dbReference type="RefSeq" id="XP_017878979.1"/>
    </source>
</evidence>
<dbReference type="GO" id="GO:0005524">
    <property type="term" value="F:ATP binding"/>
    <property type="evidence" value="ECO:0007669"/>
    <property type="project" value="UniProtKB-KW"/>
</dbReference>
<evidence type="ECO:0000256" key="7">
    <source>
        <dbReference type="SAM" id="MobiDB-lite"/>
    </source>
</evidence>
<keyword evidence="3" id="KW-0547">Nucleotide-binding</keyword>
<evidence type="ECO:0000313" key="8">
    <source>
        <dbReference type="Proteomes" id="UP000694925"/>
    </source>
</evidence>
<dbReference type="Proteomes" id="UP000694925">
    <property type="component" value="Unplaced"/>
</dbReference>
<feature type="region of interest" description="Disordered" evidence="7">
    <location>
        <begin position="159"/>
        <end position="184"/>
    </location>
</feature>
<feature type="region of interest" description="Disordered" evidence="7">
    <location>
        <begin position="1"/>
        <end position="61"/>
    </location>
</feature>
<comment type="similarity">
    <text evidence="1 6">Belongs to the inositol phosphokinase (IPK) family.</text>
</comment>
<keyword evidence="5" id="KW-0067">ATP-binding</keyword>
<dbReference type="SUPFAM" id="SSF56104">
    <property type="entry name" value="SAICAR synthase-like"/>
    <property type="match status" value="1"/>
</dbReference>
<dbReference type="AlphaFoldDB" id="A0AAJ7N5T7"/>
<dbReference type="GO" id="GO:0000828">
    <property type="term" value="F:inositol hexakisphosphate kinase activity"/>
    <property type="evidence" value="ECO:0007669"/>
    <property type="project" value="TreeGrafter"/>
</dbReference>
<name>A0AAJ7N5T7_9HYME</name>
<organism evidence="8 9">
    <name type="scientific">Ceratina calcarata</name>
    <dbReference type="NCBI Taxonomy" id="156304"/>
    <lineage>
        <taxon>Eukaryota</taxon>
        <taxon>Metazoa</taxon>
        <taxon>Ecdysozoa</taxon>
        <taxon>Arthropoda</taxon>
        <taxon>Hexapoda</taxon>
        <taxon>Insecta</taxon>
        <taxon>Pterygota</taxon>
        <taxon>Neoptera</taxon>
        <taxon>Endopterygota</taxon>
        <taxon>Hymenoptera</taxon>
        <taxon>Apocrita</taxon>
        <taxon>Aculeata</taxon>
        <taxon>Apoidea</taxon>
        <taxon>Anthophila</taxon>
        <taxon>Apidae</taxon>
        <taxon>Ceratina</taxon>
        <taxon>Zadontomerus</taxon>
    </lineage>
</organism>
<gene>
    <name evidence="9" type="primary">LOC108624297</name>
</gene>
<keyword evidence="4 6" id="KW-0418">Kinase</keyword>
<evidence type="ECO:0000256" key="5">
    <source>
        <dbReference type="ARBA" id="ARBA00022840"/>
    </source>
</evidence>
<dbReference type="PANTHER" id="PTHR12400:SF97">
    <property type="entry name" value="KINASE"/>
    <property type="match status" value="1"/>
</dbReference>
<sequence>MDSESSLSNDTVIANREQTNNNEVNMTRNSTKKRLNFPKNANPTRSPNNEEEEIPFFESENKSNKEEDDIISCNITRDKDLVGLKSNCGRPLKSGQTNGPRFPSSYRMVYGTEHGGLYYRRRRRRDWFRVNARCVSHISNRASNVRVWSLRGRCASSRRSERRDVQRAAASRTGQSKQLVTTRVEAREERAKVVTATAVEEPSRKQNAEPSSSVAQISRKRRVGIVENQYVAGSDASSSVCELARSLEQLFGEKKDAGSRDGDGMKSKKQQSTVEGIGIDPIEENETYDEFDTVRMPMVRSLSKSPQSDEGIETDADRRRGSMARCWSLDSAAASDEDTSSSLNAHQQKRHKLRVTRCCSSDSAVLSDEDQIKEWDSSNMVEGGESEQNEERPRYWRTPSVVVSDYSDYSYLDEKLERSNLDVEKYEGTSGTPSQASSCSCLDCDEIRESLDTQFLQVCRSRRHSDSSCLDSVNAVAARNFSEVGSRRNSCLDSTESYFSKLNTQFARYTSENASALQEETKVDLLDIPPVRKISDCSTVSSLSGDESDIAEVQPDRARSSKSSGWRKLRNIVHWTPFFQTYKKQRYPWVQLAGHQGNFRAGPTPGTILKKLCPQEEACFRLLMNDVLRPYVPEFKGVLDVKEAEEGNTEETDAAQTLQKDNNTDDPANKKSVVSSYLQLEDLLGDFEHPCVMDCKVGVRTYLESELAKAKERPKLRKDMYEKMVQVDPAAPSAEERRVQGVTKPRYMVWRETISSTATLGFRVEGIKLAHGGSSKDFKTTRTREQVTEALRRFVEGYPHALPKYIQRLKAIRTTLKASPFFASHEVVGSSLLFVHDAKNAGIWMIDFAKTLPLPQHLSRIRHDAEWQVGNHEDGYLIGVNNLINIFQDIRNSEGT</sequence>
<feature type="compositionally biased region" description="Polar residues" evidence="7">
    <location>
        <begin position="172"/>
        <end position="181"/>
    </location>
</feature>
<dbReference type="Pfam" id="PF03770">
    <property type="entry name" value="IPK"/>
    <property type="match status" value="1"/>
</dbReference>
<keyword evidence="8" id="KW-1185">Reference proteome</keyword>
<feature type="compositionally biased region" description="Polar residues" evidence="7">
    <location>
        <begin position="1"/>
        <end position="29"/>
    </location>
</feature>
<feature type="region of interest" description="Disordered" evidence="7">
    <location>
        <begin position="254"/>
        <end position="274"/>
    </location>
</feature>
<evidence type="ECO:0000256" key="2">
    <source>
        <dbReference type="ARBA" id="ARBA00022679"/>
    </source>
</evidence>
<proteinExistence type="inferred from homology"/>
<dbReference type="GO" id="GO:0005737">
    <property type="term" value="C:cytoplasm"/>
    <property type="evidence" value="ECO:0007669"/>
    <property type="project" value="TreeGrafter"/>
</dbReference>
<dbReference type="EC" id="2.7.-.-" evidence="6"/>
<dbReference type="GO" id="GO:0005634">
    <property type="term" value="C:nucleus"/>
    <property type="evidence" value="ECO:0007669"/>
    <property type="project" value="TreeGrafter"/>
</dbReference>
<dbReference type="InterPro" id="IPR005522">
    <property type="entry name" value="IPK"/>
</dbReference>